<evidence type="ECO:0000256" key="1">
    <source>
        <dbReference type="ARBA" id="ARBA00004123"/>
    </source>
</evidence>
<dbReference type="InterPro" id="IPR052035">
    <property type="entry name" value="ZnF_BED_domain_contain"/>
</dbReference>
<dbReference type="InterPro" id="IPR008906">
    <property type="entry name" value="HATC_C_dom"/>
</dbReference>
<name>A0AAE0AE28_9ROSI</name>
<gene>
    <name evidence="12" type="ORF">Dsin_016444</name>
</gene>
<dbReference type="InterPro" id="IPR012337">
    <property type="entry name" value="RNaseH-like_sf"/>
</dbReference>
<organism evidence="12 13">
    <name type="scientific">Dipteronia sinensis</name>
    <dbReference type="NCBI Taxonomy" id="43782"/>
    <lineage>
        <taxon>Eukaryota</taxon>
        <taxon>Viridiplantae</taxon>
        <taxon>Streptophyta</taxon>
        <taxon>Embryophyta</taxon>
        <taxon>Tracheophyta</taxon>
        <taxon>Spermatophyta</taxon>
        <taxon>Magnoliopsida</taxon>
        <taxon>eudicotyledons</taxon>
        <taxon>Gunneridae</taxon>
        <taxon>Pentapetalae</taxon>
        <taxon>rosids</taxon>
        <taxon>malvids</taxon>
        <taxon>Sapindales</taxon>
        <taxon>Sapindaceae</taxon>
        <taxon>Hippocastanoideae</taxon>
        <taxon>Acereae</taxon>
        <taxon>Dipteronia</taxon>
    </lineage>
</organism>
<keyword evidence="5" id="KW-0805">Transcription regulation</keyword>
<feature type="compositionally biased region" description="Polar residues" evidence="9">
    <location>
        <begin position="93"/>
        <end position="102"/>
    </location>
</feature>
<evidence type="ECO:0000313" key="12">
    <source>
        <dbReference type="EMBL" id="KAK3211738.1"/>
    </source>
</evidence>
<evidence type="ECO:0000259" key="10">
    <source>
        <dbReference type="Pfam" id="PF02892"/>
    </source>
</evidence>
<dbReference type="Pfam" id="PF05699">
    <property type="entry name" value="Dimer_Tnp_hAT"/>
    <property type="match status" value="1"/>
</dbReference>
<keyword evidence="4" id="KW-0862">Zinc</keyword>
<evidence type="ECO:0000256" key="3">
    <source>
        <dbReference type="ARBA" id="ARBA00022771"/>
    </source>
</evidence>
<feature type="region of interest" description="Disordered" evidence="9">
    <location>
        <begin position="1"/>
        <end position="43"/>
    </location>
</feature>
<sequence length="301" mass="33605">MASGSGSGSGNGAGDAPIPPRRSISRNSRTGKGLMSEPMPVQPDNIGFGDVAYHEFLQQQAYFQSLNYPVNPNPPLIISEPEASHPSGPAPSPNITSQSENMPNHLPDPDFEVPPTEEILEKAEKQPKSDLFVYHMKKITKEDGTMVVVCNYCHKEFKWNKSGGYSTFWKHIMTQHPAEHARSSKQTQISSFEFIGDGDEENFDILHWWRDHERHFPILAIITKQILGTSVSTVAVEHEFSAGGNILDPRHSLLSPESIQVQVCVDDWTKAQNKQQEIEQEALYDFFDDDHTTGTGTEDSD</sequence>
<evidence type="ECO:0000259" key="11">
    <source>
        <dbReference type="Pfam" id="PF05699"/>
    </source>
</evidence>
<accession>A0AAE0AE28</accession>
<dbReference type="PANTHER" id="PTHR46481:SF10">
    <property type="entry name" value="ZINC FINGER BED DOMAIN-CONTAINING PROTEIN 39"/>
    <property type="match status" value="1"/>
</dbReference>
<dbReference type="InterPro" id="IPR003656">
    <property type="entry name" value="Znf_BED"/>
</dbReference>
<feature type="region of interest" description="Disordered" evidence="9">
    <location>
        <begin position="74"/>
        <end position="113"/>
    </location>
</feature>
<dbReference type="SUPFAM" id="SSF53098">
    <property type="entry name" value="Ribonuclease H-like"/>
    <property type="match status" value="1"/>
</dbReference>
<evidence type="ECO:0000256" key="4">
    <source>
        <dbReference type="ARBA" id="ARBA00022833"/>
    </source>
</evidence>
<evidence type="ECO:0000313" key="13">
    <source>
        <dbReference type="Proteomes" id="UP001281410"/>
    </source>
</evidence>
<dbReference type="GO" id="GO:0005634">
    <property type="term" value="C:nucleus"/>
    <property type="evidence" value="ECO:0007669"/>
    <property type="project" value="UniProtKB-SubCell"/>
</dbReference>
<dbReference type="GO" id="GO:0003677">
    <property type="term" value="F:DNA binding"/>
    <property type="evidence" value="ECO:0007669"/>
    <property type="project" value="UniProtKB-KW"/>
</dbReference>
<keyword evidence="3" id="KW-0863">Zinc-finger</keyword>
<proteinExistence type="predicted"/>
<dbReference type="GO" id="GO:0008270">
    <property type="term" value="F:zinc ion binding"/>
    <property type="evidence" value="ECO:0007669"/>
    <property type="project" value="UniProtKB-KW"/>
</dbReference>
<evidence type="ECO:0000256" key="9">
    <source>
        <dbReference type="SAM" id="MobiDB-lite"/>
    </source>
</evidence>
<evidence type="ECO:0000256" key="7">
    <source>
        <dbReference type="ARBA" id="ARBA00023163"/>
    </source>
</evidence>
<feature type="compositionally biased region" description="Gly residues" evidence="9">
    <location>
        <begin position="1"/>
        <end position="13"/>
    </location>
</feature>
<keyword evidence="7" id="KW-0804">Transcription</keyword>
<dbReference type="Pfam" id="PF02892">
    <property type="entry name" value="zf-BED"/>
    <property type="match status" value="1"/>
</dbReference>
<keyword evidence="8" id="KW-0539">Nucleus</keyword>
<evidence type="ECO:0000256" key="6">
    <source>
        <dbReference type="ARBA" id="ARBA00023125"/>
    </source>
</evidence>
<comment type="subcellular location">
    <subcellularLocation>
        <location evidence="1">Nucleus</location>
    </subcellularLocation>
</comment>
<keyword evidence="2" id="KW-0479">Metal-binding</keyword>
<dbReference type="AlphaFoldDB" id="A0AAE0AE28"/>
<comment type="caution">
    <text evidence="12">The sequence shown here is derived from an EMBL/GenBank/DDBJ whole genome shotgun (WGS) entry which is preliminary data.</text>
</comment>
<reference evidence="12" key="1">
    <citation type="journal article" date="2023" name="Plant J.">
        <title>Genome sequences and population genomics provide insights into the demographic history, inbreeding, and mutation load of two 'living fossil' tree species of Dipteronia.</title>
        <authorList>
            <person name="Feng Y."/>
            <person name="Comes H.P."/>
            <person name="Chen J."/>
            <person name="Zhu S."/>
            <person name="Lu R."/>
            <person name="Zhang X."/>
            <person name="Li P."/>
            <person name="Qiu J."/>
            <person name="Olsen K.M."/>
            <person name="Qiu Y."/>
        </authorList>
    </citation>
    <scope>NUCLEOTIDE SEQUENCE</scope>
    <source>
        <strain evidence="12">NBL</strain>
    </source>
</reference>
<dbReference type="EMBL" id="JANJYJ010000005">
    <property type="protein sequence ID" value="KAK3211738.1"/>
    <property type="molecule type" value="Genomic_DNA"/>
</dbReference>
<keyword evidence="6" id="KW-0238">DNA-binding</keyword>
<dbReference type="PANTHER" id="PTHR46481">
    <property type="entry name" value="ZINC FINGER BED DOMAIN-CONTAINING PROTEIN 4"/>
    <property type="match status" value="1"/>
</dbReference>
<protein>
    <recommendedName>
        <fullName evidence="14">HAT C-terminal dimerisation domain-containing protein</fullName>
    </recommendedName>
</protein>
<dbReference type="GO" id="GO:0046983">
    <property type="term" value="F:protein dimerization activity"/>
    <property type="evidence" value="ECO:0007669"/>
    <property type="project" value="InterPro"/>
</dbReference>
<evidence type="ECO:0000256" key="8">
    <source>
        <dbReference type="ARBA" id="ARBA00023242"/>
    </source>
</evidence>
<dbReference type="Proteomes" id="UP001281410">
    <property type="component" value="Unassembled WGS sequence"/>
</dbReference>
<evidence type="ECO:0000256" key="2">
    <source>
        <dbReference type="ARBA" id="ARBA00022723"/>
    </source>
</evidence>
<feature type="domain" description="BED-type" evidence="10">
    <location>
        <begin position="147"/>
        <end position="177"/>
    </location>
</feature>
<feature type="domain" description="HAT C-terminal dimerisation" evidence="11">
    <location>
        <begin position="201"/>
        <end position="268"/>
    </location>
</feature>
<evidence type="ECO:0000256" key="5">
    <source>
        <dbReference type="ARBA" id="ARBA00023015"/>
    </source>
</evidence>
<keyword evidence="13" id="KW-1185">Reference proteome</keyword>
<evidence type="ECO:0008006" key="14">
    <source>
        <dbReference type="Google" id="ProtNLM"/>
    </source>
</evidence>